<comment type="function">
    <text evidence="12">Catalyzes the condensation reaction of fatty acid synthesis by the addition to an acyl acceptor of two carbons from malonyl-ACP. Catalyzes the first condensation reaction which initiates fatty acid synthesis and may therefore play a role in governing the total rate of fatty acid production. Possesses both acetoacetyl-ACP synthase and acetyl transacylase activities. Its substrate specificity determines the biosynthesis of branched-chain and/or straight-chain of fatty acids.</text>
</comment>
<feature type="active site" evidence="12">
    <location>
        <position position="293"/>
    </location>
</feature>
<dbReference type="InterPro" id="IPR013747">
    <property type="entry name" value="ACP_syn_III_C"/>
</dbReference>
<dbReference type="GO" id="GO:0033818">
    <property type="term" value="F:beta-ketoacyl-acyl-carrier-protein synthase III activity"/>
    <property type="evidence" value="ECO:0007669"/>
    <property type="project" value="UniProtKB-UniRule"/>
</dbReference>
<keyword evidence="6 12" id="KW-0276">Fatty acid metabolism</keyword>
<evidence type="ECO:0000259" key="13">
    <source>
        <dbReference type="Pfam" id="PF08541"/>
    </source>
</evidence>
<evidence type="ECO:0000256" key="3">
    <source>
        <dbReference type="ARBA" id="ARBA00012333"/>
    </source>
</evidence>
<evidence type="ECO:0000256" key="9">
    <source>
        <dbReference type="ARBA" id="ARBA00023268"/>
    </source>
</evidence>
<dbReference type="PANTHER" id="PTHR43091:SF1">
    <property type="entry name" value="BETA-KETOACYL-[ACYL-CARRIER-PROTEIN] SYNTHASE III, CHLOROPLASTIC"/>
    <property type="match status" value="1"/>
</dbReference>
<proteinExistence type="inferred from homology"/>
<comment type="similarity">
    <text evidence="2 12">Belongs to the thiolase-like superfamily. FabH family.</text>
</comment>
<protein>
    <recommendedName>
        <fullName evidence="3 12">Beta-ketoacyl-[acyl-carrier-protein] synthase III</fullName>
        <shortName evidence="12">Beta-ketoacyl-ACP synthase III</shortName>
        <shortName evidence="12">KAS III</shortName>
        <ecNumber evidence="3 12">2.3.1.180</ecNumber>
    </recommendedName>
    <alternativeName>
        <fullName evidence="12">3-oxoacyl-[acyl-carrier-protein] synthase 3</fullName>
    </alternativeName>
    <alternativeName>
        <fullName evidence="12">3-oxoacyl-[acyl-carrier-protein] synthase III</fullName>
    </alternativeName>
</protein>
<evidence type="ECO:0000256" key="5">
    <source>
        <dbReference type="ARBA" id="ARBA00022679"/>
    </source>
</evidence>
<evidence type="ECO:0000256" key="7">
    <source>
        <dbReference type="ARBA" id="ARBA00023098"/>
    </source>
</evidence>
<dbReference type="Proteomes" id="UP000515804">
    <property type="component" value="Chromosome"/>
</dbReference>
<accession>A0A7G9SMT8</accession>
<sequence length="336" mass="35893">MSEPVLGQRSANPQIYSRIAGTGSYLPEKVLTNADLTEFVDTTDEWIVARTGIRERHVAADGETTSDLGYHAALRAMEAAGVTAADIDLIIMGTTTPDLIFPSSACLMQHKLGANGCPAFDVNAACSGFIYALTIADKFIRSGAAKTALVVGSETLTRMLDWSDRGTCVLFGDGAGAVVLKADTDTGILSTHMHADGGKKELLWNPVGVSVGFKPEEKNAGVRVLMTGNEVFKHAVKALDSVVEEALEANGMDRHDIDWLVPHQANLRIIEATAKRLDMPMERVIVTVDRHGNTSSGSVPLALDEAVRAGKIQRGQLVLLEAFGGGFTWGSALLRY</sequence>
<evidence type="ECO:0000256" key="12">
    <source>
        <dbReference type="HAMAP-Rule" id="MF_01815"/>
    </source>
</evidence>
<comment type="subunit">
    <text evidence="12">Homodimer.</text>
</comment>
<keyword evidence="10 12" id="KW-0012">Acyltransferase</keyword>
<comment type="subcellular location">
    <subcellularLocation>
        <location evidence="12">Cytoplasm</location>
    </subcellularLocation>
</comment>
<feature type="domain" description="Beta-ketoacyl-[acyl-carrier-protein] synthase III N-terminal" evidence="14">
    <location>
        <begin position="120"/>
        <end position="197"/>
    </location>
</feature>
<feature type="active site" evidence="12">
    <location>
        <position position="126"/>
    </location>
</feature>
<dbReference type="Gene3D" id="3.40.47.10">
    <property type="match status" value="1"/>
</dbReference>
<evidence type="ECO:0000256" key="8">
    <source>
        <dbReference type="ARBA" id="ARBA00023160"/>
    </source>
</evidence>
<keyword evidence="8 12" id="KW-0275">Fatty acid biosynthesis</keyword>
<dbReference type="GO" id="GO:0006633">
    <property type="term" value="P:fatty acid biosynthetic process"/>
    <property type="evidence" value="ECO:0007669"/>
    <property type="project" value="UniProtKB-UniRule"/>
</dbReference>
<evidence type="ECO:0000256" key="6">
    <source>
        <dbReference type="ARBA" id="ARBA00022832"/>
    </source>
</evidence>
<dbReference type="SUPFAM" id="SSF53901">
    <property type="entry name" value="Thiolase-like"/>
    <property type="match status" value="1"/>
</dbReference>
<dbReference type="EC" id="2.3.1.180" evidence="3 12"/>
<evidence type="ECO:0000256" key="11">
    <source>
        <dbReference type="ARBA" id="ARBA00051096"/>
    </source>
</evidence>
<organism evidence="15 16">
    <name type="scientific">Thermomonas carbonis</name>
    <dbReference type="NCBI Taxonomy" id="1463158"/>
    <lineage>
        <taxon>Bacteria</taxon>
        <taxon>Pseudomonadati</taxon>
        <taxon>Pseudomonadota</taxon>
        <taxon>Gammaproteobacteria</taxon>
        <taxon>Lysobacterales</taxon>
        <taxon>Lysobacteraceae</taxon>
        <taxon>Thermomonas</taxon>
    </lineage>
</organism>
<dbReference type="Pfam" id="PF08545">
    <property type="entry name" value="ACP_syn_III"/>
    <property type="match status" value="1"/>
</dbReference>
<comment type="domain">
    <text evidence="12">The last Arg residue of the ACP-binding site is essential for the weak association between ACP/AcpP and FabH.</text>
</comment>
<dbReference type="NCBIfam" id="TIGR00747">
    <property type="entry name" value="fabH"/>
    <property type="match status" value="1"/>
</dbReference>
<dbReference type="PANTHER" id="PTHR43091">
    <property type="entry name" value="3-OXOACYL-[ACYL-CARRIER-PROTEIN] SYNTHASE"/>
    <property type="match status" value="1"/>
</dbReference>
<dbReference type="EMBL" id="CP060719">
    <property type="protein sequence ID" value="QNN69163.1"/>
    <property type="molecule type" value="Genomic_DNA"/>
</dbReference>
<dbReference type="Pfam" id="PF08541">
    <property type="entry name" value="ACP_syn_III_C"/>
    <property type="match status" value="1"/>
</dbReference>
<dbReference type="RefSeq" id="WP_187551686.1">
    <property type="nucleotide sequence ID" value="NZ_BMZL01000002.1"/>
</dbReference>
<evidence type="ECO:0000256" key="10">
    <source>
        <dbReference type="ARBA" id="ARBA00023315"/>
    </source>
</evidence>
<name>A0A7G9SMT8_9GAMM</name>
<dbReference type="CDD" id="cd00830">
    <property type="entry name" value="KAS_III"/>
    <property type="match status" value="1"/>
</dbReference>
<dbReference type="KEGG" id="tcn:H9L16_10695"/>
<dbReference type="GO" id="GO:0004315">
    <property type="term" value="F:3-oxoacyl-[acyl-carrier-protein] synthase activity"/>
    <property type="evidence" value="ECO:0007669"/>
    <property type="project" value="InterPro"/>
</dbReference>
<feature type="region of interest" description="ACP-binding" evidence="12">
    <location>
        <begin position="264"/>
        <end position="268"/>
    </location>
</feature>
<dbReference type="GO" id="GO:0005737">
    <property type="term" value="C:cytoplasm"/>
    <property type="evidence" value="ECO:0007669"/>
    <property type="project" value="UniProtKB-SubCell"/>
</dbReference>
<dbReference type="NCBIfam" id="NF006829">
    <property type="entry name" value="PRK09352.1"/>
    <property type="match status" value="1"/>
</dbReference>
<dbReference type="InterPro" id="IPR004655">
    <property type="entry name" value="FabH"/>
</dbReference>
<comment type="pathway">
    <text evidence="1 12">Lipid metabolism; fatty acid biosynthesis.</text>
</comment>
<dbReference type="AlphaFoldDB" id="A0A7G9SMT8"/>
<evidence type="ECO:0000259" key="14">
    <source>
        <dbReference type="Pfam" id="PF08545"/>
    </source>
</evidence>
<keyword evidence="7 12" id="KW-0443">Lipid metabolism</keyword>
<keyword evidence="9 12" id="KW-0511">Multifunctional enzyme</keyword>
<dbReference type="FunFam" id="3.40.47.10:FF:000004">
    <property type="entry name" value="3-oxoacyl-[acyl-carrier-protein] synthase 3"/>
    <property type="match status" value="1"/>
</dbReference>
<keyword evidence="4 12" id="KW-0444">Lipid biosynthesis</keyword>
<dbReference type="HAMAP" id="MF_01815">
    <property type="entry name" value="FabH"/>
    <property type="match status" value="1"/>
</dbReference>
<feature type="domain" description="Beta-ketoacyl-[acyl-carrier-protein] synthase III C-terminal" evidence="13">
    <location>
        <begin position="247"/>
        <end position="336"/>
    </location>
</feature>
<evidence type="ECO:0000256" key="4">
    <source>
        <dbReference type="ARBA" id="ARBA00022516"/>
    </source>
</evidence>
<evidence type="ECO:0000313" key="15">
    <source>
        <dbReference type="EMBL" id="QNN69163.1"/>
    </source>
</evidence>
<keyword evidence="5 12" id="KW-0808">Transferase</keyword>
<evidence type="ECO:0000256" key="1">
    <source>
        <dbReference type="ARBA" id="ARBA00005194"/>
    </source>
</evidence>
<keyword evidence="12" id="KW-0963">Cytoplasm</keyword>
<gene>
    <name evidence="12" type="primary">fabH</name>
    <name evidence="15" type="ORF">H9L16_10695</name>
</gene>
<reference evidence="15 16" key="1">
    <citation type="submission" date="2020-08" db="EMBL/GenBank/DDBJ databases">
        <title>Genome sequence of Thermomonas carbonis KCTC 42013T.</title>
        <authorList>
            <person name="Hyun D.-W."/>
            <person name="Bae J.-W."/>
        </authorList>
    </citation>
    <scope>NUCLEOTIDE SEQUENCE [LARGE SCALE GENOMIC DNA]</scope>
    <source>
        <strain evidence="15 16">KCTC 42013</strain>
    </source>
</reference>
<dbReference type="InterPro" id="IPR013751">
    <property type="entry name" value="ACP_syn_III_N"/>
</dbReference>
<evidence type="ECO:0000256" key="2">
    <source>
        <dbReference type="ARBA" id="ARBA00008642"/>
    </source>
</evidence>
<feature type="active site" evidence="12">
    <location>
        <position position="263"/>
    </location>
</feature>
<dbReference type="InterPro" id="IPR016039">
    <property type="entry name" value="Thiolase-like"/>
</dbReference>
<keyword evidence="16" id="KW-1185">Reference proteome</keyword>
<comment type="catalytic activity">
    <reaction evidence="11">
        <text>malonyl-[ACP] + acetyl-CoA + H(+) = 3-oxobutanoyl-[ACP] + CO2 + CoA</text>
        <dbReference type="Rhea" id="RHEA:12080"/>
        <dbReference type="Rhea" id="RHEA-COMP:9623"/>
        <dbReference type="Rhea" id="RHEA-COMP:9625"/>
        <dbReference type="ChEBI" id="CHEBI:15378"/>
        <dbReference type="ChEBI" id="CHEBI:16526"/>
        <dbReference type="ChEBI" id="CHEBI:57287"/>
        <dbReference type="ChEBI" id="CHEBI:57288"/>
        <dbReference type="ChEBI" id="CHEBI:78449"/>
        <dbReference type="ChEBI" id="CHEBI:78450"/>
        <dbReference type="EC" id="2.3.1.180"/>
    </reaction>
    <physiologicalReaction direction="left-to-right" evidence="11">
        <dbReference type="Rhea" id="RHEA:12081"/>
    </physiologicalReaction>
</comment>
<dbReference type="UniPathway" id="UPA00094"/>
<evidence type="ECO:0000313" key="16">
    <source>
        <dbReference type="Proteomes" id="UP000515804"/>
    </source>
</evidence>